<keyword evidence="5" id="KW-1185">Reference proteome</keyword>
<comment type="caution">
    <text evidence="3">The sequence shown here is derived from an EMBL/GenBank/DDBJ whole genome shotgun (WGS) entry which is preliminary data.</text>
</comment>
<dbReference type="AlphaFoldDB" id="A0A0Q9YGD0"/>
<evidence type="ECO:0000259" key="2">
    <source>
        <dbReference type="Pfam" id="PF07589"/>
    </source>
</evidence>
<sequence length="323" mass="33859">MKRTTFLLLMSALSAGQAFAGPTYIDVGASGQTPGGQGSTPMLGGDLDTFTSVFTQLSFFADTTTTQYDTNGNAISDVGDRFIDTGTASITDLLPPLGDDEGLGFLSEITIAWTGLLGRLTSNLMPVASNFVQNFIYDSDNTSLSFYFQGDAAGVLGAPNGSFGSSVGASDNTGFTDGQKVLEIAIKGGEGSNTFDSLGQFISGSSLLMGEITYALDNFWWFDNGDNIPGTAGDKDFHDLLGMAIPITLKSRIDQNTEQVVTDLSGAGLAGPLGFGNELFKIHSTYDGSMDFTVPEPGTLALLGLGLVLIPTIRRSILGKRLV</sequence>
<dbReference type="RefSeq" id="WP_057624274.1">
    <property type="nucleotide sequence ID" value="NZ_LKHV02000001.1"/>
</dbReference>
<reference evidence="3" key="1">
    <citation type="submission" date="2015-09" db="EMBL/GenBank/DDBJ databases">
        <title>Draft Genome Sequences of Two Novel Amoeba-resistant Intranuclear Bacteria, Candidatus Berkiella cookevillensis and Candidatus Berkiella aquae.</title>
        <authorList>
            <person name="Mehari Y.T."/>
            <person name="Arivett B.A."/>
            <person name="Farone A.L."/>
            <person name="Gunderson J.H."/>
            <person name="Farone M.B."/>
        </authorList>
    </citation>
    <scope>NUCLEOTIDE SEQUENCE [LARGE SCALE GENOMIC DNA]</scope>
    <source>
        <strain evidence="3">CC99</strain>
    </source>
</reference>
<dbReference type="Pfam" id="PF07589">
    <property type="entry name" value="PEP-CTERM"/>
    <property type="match status" value="1"/>
</dbReference>
<dbReference type="EMBL" id="LKHV01000005">
    <property type="protein sequence ID" value="KRG18681.1"/>
    <property type="molecule type" value="Genomic_DNA"/>
</dbReference>
<reference evidence="4" key="2">
    <citation type="journal article" date="2016" name="Genome Announc.">
        <title>Draft Genome Sequences of Two Novel Amoeba-Resistant Intranuclear Bacteria, 'Candidatus Berkiella cookevillensis' and 'Candidatus Berkiella aquae'.</title>
        <authorList>
            <person name="Mehari Y.T."/>
            <person name="Arivett B.A."/>
            <person name="Farone A.L."/>
            <person name="Gunderson J.H."/>
            <person name="Farone M.B."/>
        </authorList>
    </citation>
    <scope>NUCLEOTIDE SEQUENCE</scope>
    <source>
        <strain evidence="4">CC99</strain>
    </source>
</reference>
<reference evidence="4" key="3">
    <citation type="submission" date="2021-06" db="EMBL/GenBank/DDBJ databases">
        <title>Genomic Description and Analysis of Intracellular Bacteria, Candidatus Berkiella cookevillensis and Candidatus Berkiella aquae.</title>
        <authorList>
            <person name="Kidane D.T."/>
            <person name="Mehari Y.T."/>
            <person name="Rice F.C."/>
            <person name="Arivett B.A."/>
            <person name="Farone A.L."/>
            <person name="Berk S.G."/>
            <person name="Farone M.B."/>
        </authorList>
    </citation>
    <scope>NUCLEOTIDE SEQUENCE</scope>
    <source>
        <strain evidence="4">CC99</strain>
    </source>
</reference>
<dbReference type="Proteomes" id="UP000051494">
    <property type="component" value="Unassembled WGS sequence"/>
</dbReference>
<dbReference type="STRING" id="437022.CC99x_01161"/>
<feature type="chain" id="PRO_5043129627" evidence="1">
    <location>
        <begin position="21"/>
        <end position="323"/>
    </location>
</feature>
<evidence type="ECO:0000256" key="1">
    <source>
        <dbReference type="SAM" id="SignalP"/>
    </source>
</evidence>
<dbReference type="InterPro" id="IPR013424">
    <property type="entry name" value="Ice-binding_C"/>
</dbReference>
<accession>A0A0Q9YGD0</accession>
<feature type="signal peptide" evidence="1">
    <location>
        <begin position="1"/>
        <end position="20"/>
    </location>
</feature>
<evidence type="ECO:0000313" key="4">
    <source>
        <dbReference type="EMBL" id="MCS5709596.1"/>
    </source>
</evidence>
<protein>
    <submittedName>
        <fullName evidence="4">PEP-CTERM sorting domain-containing protein</fullName>
    </submittedName>
</protein>
<name>A0A0Q9YGD0_9GAMM</name>
<evidence type="ECO:0000313" key="3">
    <source>
        <dbReference type="EMBL" id="KRG18681.1"/>
    </source>
</evidence>
<dbReference type="NCBIfam" id="TIGR02595">
    <property type="entry name" value="PEP_CTERM"/>
    <property type="match status" value="1"/>
</dbReference>
<organism evidence="3">
    <name type="scientific">Candidatus Berkiella cookevillensis</name>
    <dbReference type="NCBI Taxonomy" id="437022"/>
    <lineage>
        <taxon>Bacteria</taxon>
        <taxon>Pseudomonadati</taxon>
        <taxon>Pseudomonadota</taxon>
        <taxon>Gammaproteobacteria</taxon>
        <taxon>Candidatus Berkiellales</taxon>
        <taxon>Candidatus Berkiellaceae</taxon>
        <taxon>Candidatus Berkiella</taxon>
    </lineage>
</organism>
<proteinExistence type="predicted"/>
<feature type="domain" description="Ice-binding protein C-terminal" evidence="2">
    <location>
        <begin position="293"/>
        <end position="308"/>
    </location>
</feature>
<dbReference type="EMBL" id="LKHV02000001">
    <property type="protein sequence ID" value="MCS5709596.1"/>
    <property type="molecule type" value="Genomic_DNA"/>
</dbReference>
<keyword evidence="1" id="KW-0732">Signal</keyword>
<gene>
    <name evidence="3" type="ORF">CC99x_01161</name>
    <name evidence="4" type="ORF">CC99x_011885</name>
</gene>
<evidence type="ECO:0000313" key="5">
    <source>
        <dbReference type="Proteomes" id="UP000051494"/>
    </source>
</evidence>